<dbReference type="Proteomes" id="UP000321204">
    <property type="component" value="Chromosome"/>
</dbReference>
<gene>
    <name evidence="1" type="ORF">FSB75_14685</name>
</gene>
<dbReference type="KEGG" id="fgg:FSB75_14685"/>
<accession>A0A5B8UM33</accession>
<keyword evidence="2" id="KW-1185">Reference proteome</keyword>
<dbReference type="AlphaFoldDB" id="A0A5B8UM33"/>
<dbReference type="OrthoDB" id="9999239at2"/>
<reference evidence="1 2" key="1">
    <citation type="journal article" date="2015" name="Int. J. Syst. Evol. Microbiol.">
        <title>Flavisolibacter ginsenosidimutans sp. nov., with ginsenoside-converting activity isolated from soil used for cultivating ginseng.</title>
        <authorList>
            <person name="Zhao Y."/>
            <person name="Liu Q."/>
            <person name="Kang M.S."/>
            <person name="Jin F."/>
            <person name="Yu H."/>
            <person name="Im W.T."/>
        </authorList>
    </citation>
    <scope>NUCLEOTIDE SEQUENCE [LARGE SCALE GENOMIC DNA]</scope>
    <source>
        <strain evidence="1 2">Gsoil 636</strain>
    </source>
</reference>
<proteinExistence type="predicted"/>
<sequence length="125" mass="14039">MHSQKHPGDLTLRKTQVANAGNGGPVFHADFVKFSMDKNRLEEVAAFLREHRSNESNFETLYKKLQQEMKDESTDTNYAAALHEANEKAAVYRKAKETGGTAWPEFENFVSDFEKAVTEAAKAAD</sequence>
<organism evidence="1 2">
    <name type="scientific">Flavisolibacter ginsenosidimutans</name>
    <dbReference type="NCBI Taxonomy" id="661481"/>
    <lineage>
        <taxon>Bacteria</taxon>
        <taxon>Pseudomonadati</taxon>
        <taxon>Bacteroidota</taxon>
        <taxon>Chitinophagia</taxon>
        <taxon>Chitinophagales</taxon>
        <taxon>Chitinophagaceae</taxon>
        <taxon>Flavisolibacter</taxon>
    </lineage>
</organism>
<evidence type="ECO:0000313" key="2">
    <source>
        <dbReference type="Proteomes" id="UP000321204"/>
    </source>
</evidence>
<dbReference type="EMBL" id="CP042433">
    <property type="protein sequence ID" value="QEC57095.1"/>
    <property type="molecule type" value="Genomic_DNA"/>
</dbReference>
<protein>
    <submittedName>
        <fullName evidence="1">Uncharacterized protein</fullName>
    </submittedName>
</protein>
<evidence type="ECO:0000313" key="1">
    <source>
        <dbReference type="EMBL" id="QEC57095.1"/>
    </source>
</evidence>
<name>A0A5B8UM33_9BACT</name>
<dbReference type="RefSeq" id="WP_146789029.1">
    <property type="nucleotide sequence ID" value="NZ_BAABIO010000003.1"/>
</dbReference>